<evidence type="ECO:0008006" key="3">
    <source>
        <dbReference type="Google" id="ProtNLM"/>
    </source>
</evidence>
<dbReference type="AlphaFoldDB" id="A0A066ZQS4"/>
<gene>
    <name evidence="1" type="ORF">EI16_06055</name>
</gene>
<dbReference type="EMBL" id="JMIU01000001">
    <property type="protein sequence ID" value="KDN95857.1"/>
    <property type="molecule type" value="Genomic_DNA"/>
</dbReference>
<evidence type="ECO:0000313" key="2">
    <source>
        <dbReference type="Proteomes" id="UP000027341"/>
    </source>
</evidence>
<reference evidence="1 2" key="1">
    <citation type="submission" date="2014-04" db="EMBL/GenBank/DDBJ databases">
        <title>Draft genome sequence of Hydrogenovibrio marinus MH-110, a model organism for aerobic H2 metabolism.</title>
        <authorList>
            <person name="Cha H.J."/>
            <person name="Jo B.H."/>
            <person name="Hwang B.H."/>
        </authorList>
    </citation>
    <scope>NUCLEOTIDE SEQUENCE [LARGE SCALE GENOMIC DNA]</scope>
    <source>
        <strain evidence="1 2">MH-110</strain>
    </source>
</reference>
<name>A0A066ZQS4_HYDMR</name>
<keyword evidence="2" id="KW-1185">Reference proteome</keyword>
<accession>A0A066ZQS4</accession>
<dbReference type="STRING" id="28885.EI16_06055"/>
<evidence type="ECO:0000313" key="1">
    <source>
        <dbReference type="EMBL" id="KDN95857.1"/>
    </source>
</evidence>
<organism evidence="1 2">
    <name type="scientific">Hydrogenovibrio marinus</name>
    <dbReference type="NCBI Taxonomy" id="28885"/>
    <lineage>
        <taxon>Bacteria</taxon>
        <taxon>Pseudomonadati</taxon>
        <taxon>Pseudomonadota</taxon>
        <taxon>Gammaproteobacteria</taxon>
        <taxon>Thiotrichales</taxon>
        <taxon>Piscirickettsiaceae</taxon>
        <taxon>Hydrogenovibrio</taxon>
    </lineage>
</organism>
<dbReference type="Pfam" id="PF14334">
    <property type="entry name" value="DUF4390"/>
    <property type="match status" value="1"/>
</dbReference>
<dbReference type="Proteomes" id="UP000027341">
    <property type="component" value="Unassembled WGS sequence"/>
</dbReference>
<dbReference type="InterPro" id="IPR025500">
    <property type="entry name" value="DUF4390"/>
</dbReference>
<sequence length="178" mass="20963">MTEQPSTKGMIHIDQLSDYHENQQLKVDAQVNIVLSQRMQDALQHEIPLTFETELQLNERFNFLGLNLTRDRVHILYKTKLYYFTYNGLYFITNLRNGQTQSFESLKEALNTLGTIDNFMLTDLAELHPNTRYTLKLRLKFDPWNLPSPLLIETLISQDWHLSSGWHDVTIQSPSSWY</sequence>
<comment type="caution">
    <text evidence="1">The sequence shown here is derived from an EMBL/GenBank/DDBJ whole genome shotgun (WGS) entry which is preliminary data.</text>
</comment>
<proteinExistence type="predicted"/>
<protein>
    <recommendedName>
        <fullName evidence="3">Proline rich signal peptide protein</fullName>
    </recommendedName>
</protein>